<proteinExistence type="predicted"/>
<protein>
    <submittedName>
        <fullName evidence="1">Uncharacterized protein</fullName>
    </submittedName>
</protein>
<name>A0A871XZE3_9ARCH</name>
<organism evidence="1">
    <name type="scientific">uncultured Thermoplasmata archaeon</name>
    <dbReference type="NCBI Taxonomy" id="376542"/>
    <lineage>
        <taxon>Archaea</taxon>
        <taxon>Methanobacteriati</taxon>
        <taxon>Thermoplasmatota</taxon>
        <taxon>Thermoplasmata</taxon>
        <taxon>environmental samples</taxon>
    </lineage>
</organism>
<gene>
    <name evidence="1" type="ORF">HULAa36F11_00026</name>
</gene>
<reference evidence="1" key="1">
    <citation type="submission" date="2020-10" db="EMBL/GenBank/DDBJ databases">
        <title>Diverse heliorhodopsins detected via functional metagenomics in peat lake Actinobacteria, Chloroflexi and Archaea.</title>
        <authorList>
            <person name="Chazan A."/>
            <person name="Rozenberg A."/>
            <person name="Tahan R."/>
            <person name="Mannen K."/>
            <person name="Nagata T."/>
            <person name="Yaish S."/>
            <person name="Larom S."/>
            <person name="Kandori H."/>
            <person name="Inoue K."/>
            <person name="Beja O."/>
            <person name="Pushkarev A."/>
        </authorList>
    </citation>
    <scope>NUCLEOTIDE SEQUENCE</scope>
</reference>
<evidence type="ECO:0000313" key="1">
    <source>
        <dbReference type="EMBL" id="QOV09143.1"/>
    </source>
</evidence>
<accession>A0A871XZE3</accession>
<dbReference type="AlphaFoldDB" id="A0A871XZE3"/>
<sequence>MVSLKNIISHILQAHGFDVFERDGVLYGEKDAEIVSIGLFDSVTVTEVKAHARKISGQAGRNIICVLDAGNLAEDEARRQGLTLWKKADIEAEIGHALEDRIRESKGTLLSGLVNQAVPQGDAPVFIETLGTEGQPRVLRSLLTLDDIKEISDKTIKGFKHDLELIPHYVFEYSCRYEGKDGHDIEKSGLVSINALTGKYTAWDSEPELDTSPSHQVQLEPKIDEDNARKIAYHAISQLNTEFKEMIIEKDHATIIEKAIFRPDAKSIVLKRQSIVMVPVWCVEGKHGVMILDGVTGKIISEDYYEKR</sequence>
<dbReference type="EMBL" id="MW122884">
    <property type="protein sequence ID" value="QOV09143.1"/>
    <property type="molecule type" value="Genomic_DNA"/>
</dbReference>